<accession>A0A9P3PLD4</accession>
<protein>
    <recommendedName>
        <fullName evidence="3">Carbohydrate esterase family 16 protein</fullName>
    </recommendedName>
</protein>
<organism evidence="1 2">
    <name type="scientific">Lyophyllum shimeji</name>
    <name type="common">Hon-shimeji</name>
    <name type="synonym">Tricholoma shimeji</name>
    <dbReference type="NCBI Taxonomy" id="47721"/>
    <lineage>
        <taxon>Eukaryota</taxon>
        <taxon>Fungi</taxon>
        <taxon>Dikarya</taxon>
        <taxon>Basidiomycota</taxon>
        <taxon>Agaricomycotina</taxon>
        <taxon>Agaricomycetes</taxon>
        <taxon>Agaricomycetidae</taxon>
        <taxon>Agaricales</taxon>
        <taxon>Tricholomatineae</taxon>
        <taxon>Lyophyllaceae</taxon>
        <taxon>Lyophyllum</taxon>
    </lineage>
</organism>
<gene>
    <name evidence="1" type="ORF">LshimejAT787_0503250</name>
</gene>
<dbReference type="InterPro" id="IPR001087">
    <property type="entry name" value="GDSL"/>
</dbReference>
<proteinExistence type="predicted"/>
<dbReference type="Gene3D" id="3.40.50.1110">
    <property type="entry name" value="SGNH hydrolase"/>
    <property type="match status" value="1"/>
</dbReference>
<evidence type="ECO:0008006" key="3">
    <source>
        <dbReference type="Google" id="ProtNLM"/>
    </source>
</evidence>
<name>A0A9P3PLD4_LYOSH</name>
<dbReference type="EMBL" id="BRPK01000005">
    <property type="protein sequence ID" value="GLB38460.1"/>
    <property type="molecule type" value="Genomic_DNA"/>
</dbReference>
<dbReference type="InterPro" id="IPR036514">
    <property type="entry name" value="SGNH_hydro_sf"/>
</dbReference>
<evidence type="ECO:0000313" key="2">
    <source>
        <dbReference type="Proteomes" id="UP001063166"/>
    </source>
</evidence>
<dbReference type="SUPFAM" id="SSF52266">
    <property type="entry name" value="SGNH hydrolase"/>
    <property type="match status" value="1"/>
</dbReference>
<dbReference type="GO" id="GO:0016788">
    <property type="term" value="F:hydrolase activity, acting on ester bonds"/>
    <property type="evidence" value="ECO:0007669"/>
    <property type="project" value="InterPro"/>
</dbReference>
<keyword evidence="2" id="KW-1185">Reference proteome</keyword>
<dbReference type="AlphaFoldDB" id="A0A9P3PLD4"/>
<dbReference type="OrthoDB" id="1600564at2759"/>
<evidence type="ECO:0000313" key="1">
    <source>
        <dbReference type="EMBL" id="GLB38460.1"/>
    </source>
</evidence>
<dbReference type="Proteomes" id="UP001063166">
    <property type="component" value="Unassembled WGS sequence"/>
</dbReference>
<sequence length="352" mass="38555">MPNIASFGADIAPIRSCCECLKCMECHLRQFESNTQHKPSLCTRTCALYANPRPREYNDGIHLAVKPRCGVVGGTTADVNAGVKPHQIKTIVSFGDSYTDGGHDDGGPLDPPIIVPPSVLAGGRSTNGYTWVEEVAFDIKATLKDYAQSAACIDLSLWPSNPRQVDFIHQVQTFLGQKNQLDPDTTLYSIFFGINDYLASLIDGDHMQAAAQALLNQIELLASPPTNARNFMVLDVYGRGTTAPSGEAYKQTVFTGLSNFHTRTNGTKLNFSYVDFSTIWDGVLGPDPGYKAFGYVSTDSCTQCTAENGCSTIGMCSDPEHYFYWIPGHPSKETDRIMADYVGEVWERCEVD</sequence>
<dbReference type="Pfam" id="PF00657">
    <property type="entry name" value="Lipase_GDSL"/>
    <property type="match status" value="1"/>
</dbReference>
<reference evidence="1" key="1">
    <citation type="submission" date="2022-07" db="EMBL/GenBank/DDBJ databases">
        <title>The genome of Lyophyllum shimeji provides insight into the initial evolution of ectomycorrhizal fungal genome.</title>
        <authorList>
            <person name="Kobayashi Y."/>
            <person name="Shibata T."/>
            <person name="Hirakawa H."/>
            <person name="Shigenobu S."/>
            <person name="Nishiyama T."/>
            <person name="Yamada A."/>
            <person name="Hasebe M."/>
            <person name="Kawaguchi M."/>
        </authorList>
    </citation>
    <scope>NUCLEOTIDE SEQUENCE</scope>
    <source>
        <strain evidence="1">AT787</strain>
    </source>
</reference>
<comment type="caution">
    <text evidence="1">The sequence shown here is derived from an EMBL/GenBank/DDBJ whole genome shotgun (WGS) entry which is preliminary data.</text>
</comment>